<dbReference type="GO" id="GO:0006508">
    <property type="term" value="P:proteolysis"/>
    <property type="evidence" value="ECO:0007669"/>
    <property type="project" value="UniProtKB-KW"/>
</dbReference>
<feature type="signal peptide" evidence="7">
    <location>
        <begin position="1"/>
        <end position="19"/>
    </location>
</feature>
<dbReference type="GO" id="GO:0004252">
    <property type="term" value="F:serine-type endopeptidase activity"/>
    <property type="evidence" value="ECO:0007669"/>
    <property type="project" value="UniProtKB-UniRule"/>
</dbReference>
<sequence length="563" mass="62705">MKKIMIAALFLAGLNLTLAQEKRDKDAETWYHKDFSTTNVYGVNTNNAYKFLESKGLKPKTVVVGVLDSGVEVDHPGLAKNMWKNPNEVPNNGIDDDGNGYIDDIHGWNFMGGKTADVDVDNLEVTRVVKKYKPIFEGDDSSKNKANQAQMPEEFEVYMKSKEIFNKKGIEAQQSFQYYSQFRSRISAIAKVLGDKTLTAESLATIKPTSQEEAMYLQILNQMAASKEMQGKTSKEVEETLNKEINDALKHFETQATKQYNLDFDTRQEIVGDNYEDYSEKYYGNNHYEGPDAQHGTHVAGIIAGYPHGKEVQYGVASKVAKIMTVRAVPDGDERDKDVANAIRYAVDNGAKVLNMSFGKPVSPGKKYVWDAFKYAQEKGVLLVKAAGNDNENIEDNVYYPTNFYKPTDEKPFINNMIVVGASTNDSEFLRAGFSNYNGKMVDVFAPGDKIYSTVPDGKYEYLQGTSMASPVVAGAAAVLLAYMPSLTPEQIIESLVKTANKSTVNAMINSNTNNRFDLISRAGGVIDTYKAAEYAYNNFYKAPQKSETTKATKTTTKKRVRK</sequence>
<comment type="similarity">
    <text evidence="1 5 6">Belongs to the peptidase S8 family.</text>
</comment>
<evidence type="ECO:0000256" key="3">
    <source>
        <dbReference type="ARBA" id="ARBA00022801"/>
    </source>
</evidence>
<keyword evidence="4 5" id="KW-0720">Serine protease</keyword>
<evidence type="ECO:0000256" key="4">
    <source>
        <dbReference type="ARBA" id="ARBA00022825"/>
    </source>
</evidence>
<evidence type="ECO:0000256" key="6">
    <source>
        <dbReference type="RuleBase" id="RU003355"/>
    </source>
</evidence>
<dbReference type="PANTHER" id="PTHR43806">
    <property type="entry name" value="PEPTIDASE S8"/>
    <property type="match status" value="1"/>
</dbReference>
<feature type="active site" description="Charge relay system" evidence="5">
    <location>
        <position position="467"/>
    </location>
</feature>
<evidence type="ECO:0000256" key="7">
    <source>
        <dbReference type="SAM" id="SignalP"/>
    </source>
</evidence>
<dbReference type="InterPro" id="IPR023828">
    <property type="entry name" value="Peptidase_S8_Ser-AS"/>
</dbReference>
<feature type="domain" description="Peptidase S8/S53" evidence="8">
    <location>
        <begin position="60"/>
        <end position="505"/>
    </location>
</feature>
<dbReference type="InterPro" id="IPR023827">
    <property type="entry name" value="Peptidase_S8_Asp-AS"/>
</dbReference>
<accession>A0A1S7DVD1</accession>
<name>A0A1S7DVD1_RIEAN</name>
<dbReference type="PROSITE" id="PS00136">
    <property type="entry name" value="SUBTILASE_ASP"/>
    <property type="match status" value="1"/>
</dbReference>
<keyword evidence="7" id="KW-0732">Signal</keyword>
<dbReference type="InterPro" id="IPR015500">
    <property type="entry name" value="Peptidase_S8_subtilisin-rel"/>
</dbReference>
<dbReference type="Gene3D" id="3.40.50.200">
    <property type="entry name" value="Peptidase S8/S53 domain"/>
    <property type="match status" value="2"/>
</dbReference>
<dbReference type="InterPro" id="IPR050131">
    <property type="entry name" value="Peptidase_S8_subtilisin-like"/>
</dbReference>
<proteinExistence type="inferred from homology"/>
<organism evidence="9 10">
    <name type="scientific">Riemerella anatipestifer</name>
    <name type="common">Moraxella anatipestifer</name>
    <dbReference type="NCBI Taxonomy" id="34085"/>
    <lineage>
        <taxon>Bacteria</taxon>
        <taxon>Pseudomonadati</taxon>
        <taxon>Bacteroidota</taxon>
        <taxon>Flavobacteriia</taxon>
        <taxon>Flavobacteriales</taxon>
        <taxon>Weeksellaceae</taxon>
        <taxon>Riemerella</taxon>
    </lineage>
</organism>
<feature type="active site" description="Charge relay system" evidence="5">
    <location>
        <position position="295"/>
    </location>
</feature>
<dbReference type="PRINTS" id="PR00723">
    <property type="entry name" value="SUBTILISIN"/>
</dbReference>
<feature type="chain" id="PRO_5012255686" evidence="7">
    <location>
        <begin position="20"/>
        <end position="563"/>
    </location>
</feature>
<keyword evidence="2 5" id="KW-0645">Protease</keyword>
<keyword evidence="3 5" id="KW-0378">Hydrolase</keyword>
<feature type="active site" description="Charge relay system" evidence="5">
    <location>
        <position position="68"/>
    </location>
</feature>
<evidence type="ECO:0000313" key="9">
    <source>
        <dbReference type="EMBL" id="AQY23064.1"/>
    </source>
</evidence>
<dbReference type="AlphaFoldDB" id="A0A1S7DVD1"/>
<dbReference type="PROSITE" id="PS00138">
    <property type="entry name" value="SUBTILASE_SER"/>
    <property type="match status" value="1"/>
</dbReference>
<dbReference type="Pfam" id="PF00082">
    <property type="entry name" value="Peptidase_S8"/>
    <property type="match status" value="1"/>
</dbReference>
<dbReference type="PROSITE" id="PS51892">
    <property type="entry name" value="SUBTILASE"/>
    <property type="match status" value="1"/>
</dbReference>
<dbReference type="SUPFAM" id="SSF52743">
    <property type="entry name" value="Subtilisin-like"/>
    <property type="match status" value="1"/>
</dbReference>
<evidence type="ECO:0000313" key="10">
    <source>
        <dbReference type="Proteomes" id="UP000189883"/>
    </source>
</evidence>
<gene>
    <name evidence="9" type="primary">wprA</name>
    <name evidence="9" type="ORF">AB406_2126</name>
</gene>
<dbReference type="EMBL" id="CP011859">
    <property type="protein sequence ID" value="AQY23064.1"/>
    <property type="molecule type" value="Genomic_DNA"/>
</dbReference>
<dbReference type="PROSITE" id="PS00137">
    <property type="entry name" value="SUBTILASE_HIS"/>
    <property type="match status" value="1"/>
</dbReference>
<dbReference type="RefSeq" id="WP_079208257.1">
    <property type="nucleotide sequence ID" value="NZ_CP011859.1"/>
</dbReference>
<reference evidence="9 10" key="1">
    <citation type="submission" date="2015-06" db="EMBL/GenBank/DDBJ databases">
        <title>R. anatipestifer strain HXb2 is the most virulent strain so far, and the genome sequence would help us uncover the pathogenesis.</title>
        <authorList>
            <person name="Hu Q."/>
            <person name="Qi J."/>
            <person name="Bo H."/>
            <person name="Liu G."/>
            <person name="Tao M."/>
            <person name="Ding Y."/>
            <person name="Xue Y."/>
        </authorList>
    </citation>
    <scope>NUCLEOTIDE SEQUENCE [LARGE SCALE GENOMIC DNA]</scope>
    <source>
        <strain evidence="9 10">HXb2</strain>
    </source>
</reference>
<evidence type="ECO:0000256" key="2">
    <source>
        <dbReference type="ARBA" id="ARBA00022670"/>
    </source>
</evidence>
<dbReference type="PANTHER" id="PTHR43806:SF11">
    <property type="entry name" value="CEREVISIN-RELATED"/>
    <property type="match status" value="1"/>
</dbReference>
<evidence type="ECO:0000256" key="5">
    <source>
        <dbReference type="PROSITE-ProRule" id="PRU01240"/>
    </source>
</evidence>
<dbReference type="InterPro" id="IPR000209">
    <property type="entry name" value="Peptidase_S8/S53_dom"/>
</dbReference>
<dbReference type="Proteomes" id="UP000189883">
    <property type="component" value="Chromosome"/>
</dbReference>
<dbReference type="InterPro" id="IPR022398">
    <property type="entry name" value="Peptidase_S8_His-AS"/>
</dbReference>
<protein>
    <submittedName>
        <fullName evidence="9">Cell wall-associated protease</fullName>
    </submittedName>
</protein>
<evidence type="ECO:0000256" key="1">
    <source>
        <dbReference type="ARBA" id="ARBA00011073"/>
    </source>
</evidence>
<dbReference type="InterPro" id="IPR036852">
    <property type="entry name" value="Peptidase_S8/S53_dom_sf"/>
</dbReference>
<evidence type="ECO:0000259" key="8">
    <source>
        <dbReference type="Pfam" id="PF00082"/>
    </source>
</evidence>